<organism evidence="1 2">
    <name type="scientific">Candidatus Berkelbacteria bacterium CG23_combo_of_CG06-09_8_20_14_all_41_73</name>
    <dbReference type="NCBI Taxonomy" id="1974519"/>
    <lineage>
        <taxon>Bacteria</taxon>
        <taxon>Candidatus Berkelbacteria</taxon>
    </lineage>
</organism>
<reference evidence="1 2" key="1">
    <citation type="submission" date="2017-09" db="EMBL/GenBank/DDBJ databases">
        <title>Depth-based differentiation of microbial function through sediment-hosted aquifers and enrichment of novel symbionts in the deep terrestrial subsurface.</title>
        <authorList>
            <person name="Probst A.J."/>
            <person name="Ladd B."/>
            <person name="Jarett J.K."/>
            <person name="Geller-Mcgrath D.E."/>
            <person name="Sieber C.M."/>
            <person name="Emerson J.B."/>
            <person name="Anantharaman K."/>
            <person name="Thomas B.C."/>
            <person name="Malmstrom R."/>
            <person name="Stieglmeier M."/>
            <person name="Klingl A."/>
            <person name="Woyke T."/>
            <person name="Ryan C.M."/>
            <person name="Banfield J.F."/>
        </authorList>
    </citation>
    <scope>NUCLEOTIDE SEQUENCE [LARGE SCALE GENOMIC DNA]</scope>
    <source>
        <strain evidence="1">CG23_combo_of_CG06-09_8_20_14_all_41_73</strain>
    </source>
</reference>
<evidence type="ECO:0000313" key="1">
    <source>
        <dbReference type="EMBL" id="PIP50931.1"/>
    </source>
</evidence>
<dbReference type="Proteomes" id="UP000230671">
    <property type="component" value="Unassembled WGS sequence"/>
</dbReference>
<proteinExistence type="predicted"/>
<evidence type="ECO:0000313" key="2">
    <source>
        <dbReference type="Proteomes" id="UP000230671"/>
    </source>
</evidence>
<gene>
    <name evidence="1" type="ORF">COX11_01420</name>
</gene>
<dbReference type="EMBL" id="PCSO01000061">
    <property type="protein sequence ID" value="PIP50931.1"/>
    <property type="molecule type" value="Genomic_DNA"/>
</dbReference>
<name>A0A2H0AZZ2_9BACT</name>
<accession>A0A2H0AZZ2</accession>
<dbReference type="InterPro" id="IPR026350">
    <property type="entry name" value="GxxExxY"/>
</dbReference>
<dbReference type="NCBIfam" id="TIGR04256">
    <property type="entry name" value="GxxExxY"/>
    <property type="match status" value="1"/>
</dbReference>
<evidence type="ECO:0008006" key="3">
    <source>
        <dbReference type="Google" id="ProtNLM"/>
    </source>
</evidence>
<comment type="caution">
    <text evidence="1">The sequence shown here is derived from an EMBL/GenBank/DDBJ whole genome shotgun (WGS) entry which is preliminary data.</text>
</comment>
<feature type="non-terminal residue" evidence="1">
    <location>
        <position position="1"/>
    </location>
</feature>
<dbReference type="Pfam" id="PF13366">
    <property type="entry name" value="PDDEXK_3"/>
    <property type="match status" value="1"/>
</dbReference>
<dbReference type="AlphaFoldDB" id="A0A2H0AZZ2"/>
<protein>
    <recommendedName>
        <fullName evidence="3">GxxExxY protein</fullName>
    </recommendedName>
</protein>
<sequence length="140" mass="16569">VTKTGEKLLYEEITYKIRKACFKVWKQFGGAFKEKVVDRALSLAFKNECLKVENQKRINIYYDNVKVGTYIPDKIINESVMIEVKCKPYLTKEDEKQFWLYLKGSKYKLGLLINFGTKRLEIKRRVYDKARQKNNPRSSA</sequence>